<keyword evidence="10" id="KW-1185">Reference proteome</keyword>
<dbReference type="KEGG" id="vpy:HZI73_08050"/>
<gene>
    <name evidence="9" type="ORF">HZI73_08050</name>
</gene>
<evidence type="ECO:0000256" key="1">
    <source>
        <dbReference type="ARBA" id="ARBA00001255"/>
    </source>
</evidence>
<dbReference type="Pfam" id="PF23763">
    <property type="entry name" value="Beta-barrel_GLAA-B_I"/>
    <property type="match status" value="1"/>
</dbReference>
<dbReference type="Proteomes" id="UP000683246">
    <property type="component" value="Chromosome"/>
</dbReference>
<protein>
    <submittedName>
        <fullName evidence="9">Right-handed parallel beta-helix repeat-containing protein</fullName>
    </submittedName>
</protein>
<dbReference type="Pfam" id="PF23764">
    <property type="entry name" value="Beta-barrel_GLAA-B_II"/>
    <property type="match status" value="1"/>
</dbReference>
<proteinExistence type="predicted"/>
<feature type="domain" description="GLAA-B beta-barrel" evidence="7">
    <location>
        <begin position="116"/>
        <end position="210"/>
    </location>
</feature>
<feature type="domain" description="GLAA-B beta-barrel" evidence="8">
    <location>
        <begin position="318"/>
        <end position="375"/>
    </location>
</feature>
<evidence type="ECO:0000313" key="10">
    <source>
        <dbReference type="Proteomes" id="UP000683246"/>
    </source>
</evidence>
<dbReference type="RefSeq" id="WP_212697734.1">
    <property type="nucleotide sequence ID" value="NZ_CP058649.1"/>
</dbReference>
<dbReference type="InterPro" id="IPR057275">
    <property type="entry name" value="Beta-barrel_GLAA-B_I"/>
</dbReference>
<reference evidence="9" key="1">
    <citation type="submission" date="2020-07" db="EMBL/GenBank/DDBJ databases">
        <title>Vallitalea pronyensis genome.</title>
        <authorList>
            <person name="Postec A."/>
        </authorList>
    </citation>
    <scope>NUCLEOTIDE SEQUENCE</scope>
    <source>
        <strain evidence="9">FatNI3</strain>
    </source>
</reference>
<dbReference type="Gene3D" id="2.160.20.10">
    <property type="entry name" value="Single-stranded right-handed beta-helix, Pectin lyase-like"/>
    <property type="match status" value="2"/>
</dbReference>
<evidence type="ECO:0000256" key="4">
    <source>
        <dbReference type="ARBA" id="ARBA00022737"/>
    </source>
</evidence>
<evidence type="ECO:0000259" key="8">
    <source>
        <dbReference type="Pfam" id="PF23764"/>
    </source>
</evidence>
<keyword evidence="4" id="KW-0677">Repeat</keyword>
<evidence type="ECO:0000256" key="3">
    <source>
        <dbReference type="ARBA" id="ARBA00022729"/>
    </source>
</evidence>
<dbReference type="InterPro" id="IPR011050">
    <property type="entry name" value="Pectin_lyase_fold/virulence"/>
</dbReference>
<evidence type="ECO:0000256" key="5">
    <source>
        <dbReference type="ARBA" id="ARBA00022801"/>
    </source>
</evidence>
<dbReference type="GO" id="GO:0004557">
    <property type="term" value="F:alpha-galactosidase activity"/>
    <property type="evidence" value="ECO:0007669"/>
    <property type="project" value="UniProtKB-EC"/>
</dbReference>
<keyword evidence="5" id="KW-0378">Hydrolase</keyword>
<keyword evidence="3" id="KW-0732">Signal</keyword>
<dbReference type="SUPFAM" id="SSF51126">
    <property type="entry name" value="Pectin lyase-like"/>
    <property type="match status" value="1"/>
</dbReference>
<accession>A0A8J8MIQ1</accession>
<evidence type="ECO:0000313" key="9">
    <source>
        <dbReference type="EMBL" id="QUI22251.1"/>
    </source>
</evidence>
<dbReference type="AlphaFoldDB" id="A0A8J8MIQ1"/>
<evidence type="ECO:0000256" key="2">
    <source>
        <dbReference type="ARBA" id="ARBA00001271"/>
    </source>
</evidence>
<name>A0A8J8MIQ1_9FIRM</name>
<dbReference type="InterPro" id="IPR012334">
    <property type="entry name" value="Pectin_lyas_fold"/>
</dbReference>
<comment type="catalytic activity">
    <reaction evidence="1">
        <text>Hydrolysis of terminal, non-reducing alpha-D-galactose residues in alpha-D-galactosides, including galactose oligosaccharides, galactomannans and galactolipids.</text>
        <dbReference type="EC" id="3.2.1.22"/>
    </reaction>
</comment>
<organism evidence="9 10">
    <name type="scientific">Vallitalea pronyensis</name>
    <dbReference type="NCBI Taxonomy" id="1348613"/>
    <lineage>
        <taxon>Bacteria</taxon>
        <taxon>Bacillati</taxon>
        <taxon>Bacillota</taxon>
        <taxon>Clostridia</taxon>
        <taxon>Lachnospirales</taxon>
        <taxon>Vallitaleaceae</taxon>
        <taxon>Vallitalea</taxon>
    </lineage>
</organism>
<dbReference type="InterPro" id="IPR056441">
    <property type="entry name" value="Beta-barrel_GLAA-B_II"/>
</dbReference>
<dbReference type="EMBL" id="CP058649">
    <property type="protein sequence ID" value="QUI22251.1"/>
    <property type="molecule type" value="Genomic_DNA"/>
</dbReference>
<comment type="catalytic activity">
    <reaction evidence="2">
        <text>Hydrolysis of terminal, non-reducing branched (1-&gt;3)-alpha-D-galactosidic residues, producing free D-galactose.</text>
        <dbReference type="EC" id="3.2.1.n1"/>
    </reaction>
</comment>
<sequence length="552" mass="62799">MNIIRIGIEQCGKHKDWTQIVNSAVMDAEDHTVIEFEKGTYYFSPKYAYEQHCYITNNDHSQKRIAFPILHKKGLTIDGNGSTFIFIGRILPFYISESKDIVIKHLEMDYKRPLYSQGKVLASDTDKVQLKIDSNKFPYHVVRNHFVFTGDGYESTYVHGMLEFDPIERKPVYGAKDNHVGGELKGHEIEEGVIEINHPFRKLPNVGNILTIKHERRFVPGIAIDHTEGIDLNQVTIRQAGTMGIVAQYSKDIQLDHIVVAVDEHSDRMVSTNADATHFVGCKGYLTITNSRFENQLDDALNVHGNYLDIEEILDEKTVIAKIGHFQQVGIFGLEKGTSIQILNRDSMLNHKVLPLQDKQIINNQYVKLMFEEPLDLAPDKAYSLEDMDAYPVLTFKNNIVRKNRARGILLTSRKPILIEGNTLTSEGTAIKISGDTNHWHESGPVGEVVIKNNYIACMNEDVWGKGIIDIDPEMVAFEAGKYYHDTILIEGNTIELWNRPLVYGQSFKKLSLMHNTFIKKLPESAITMDIKAYGEIIEEGSIYKLERSQDE</sequence>
<keyword evidence="6" id="KW-0326">Glycosidase</keyword>
<evidence type="ECO:0000256" key="6">
    <source>
        <dbReference type="ARBA" id="ARBA00023295"/>
    </source>
</evidence>
<evidence type="ECO:0000259" key="7">
    <source>
        <dbReference type="Pfam" id="PF23763"/>
    </source>
</evidence>